<keyword evidence="2" id="KW-1185">Reference proteome</keyword>
<dbReference type="Gene3D" id="3.40.50.1110">
    <property type="entry name" value="SGNH hydrolase"/>
    <property type="match status" value="1"/>
</dbReference>
<dbReference type="InterPro" id="IPR051532">
    <property type="entry name" value="Ester_Hydrolysis_Enzymes"/>
</dbReference>
<dbReference type="RefSeq" id="WP_158863807.1">
    <property type="nucleotide sequence ID" value="NZ_CP046401.1"/>
</dbReference>
<dbReference type="Proteomes" id="UP000428260">
    <property type="component" value="Chromosome"/>
</dbReference>
<dbReference type="InterPro" id="IPR036514">
    <property type="entry name" value="SGNH_hydro_sf"/>
</dbReference>
<dbReference type="PANTHER" id="PTHR30383">
    <property type="entry name" value="THIOESTERASE 1/PROTEASE 1/LYSOPHOSPHOLIPASE L1"/>
    <property type="match status" value="1"/>
</dbReference>
<dbReference type="GO" id="GO:0004622">
    <property type="term" value="F:phosphatidylcholine lysophospholipase activity"/>
    <property type="evidence" value="ECO:0007669"/>
    <property type="project" value="TreeGrafter"/>
</dbReference>
<dbReference type="SUPFAM" id="SSF52266">
    <property type="entry name" value="SGNH hydrolase"/>
    <property type="match status" value="1"/>
</dbReference>
<sequence length="213" mass="24420">MYKYLIILIALISFSGFQQKQKKVLIIGDSISIGYTPFVKEALADKATVVHNEGNGQHTGNGLKKLDSWLNDEKWDVIQFNWGLWDLCYRSPNSKEQGNRDKINGKITYSVEEYQQNLEQLVKKLKMTGAKLIFVTTSYVPENEAGRFAGDELKYNKVAKQIMKENGILVNDIWKTTKKIHKKQGQALNNVHYTPEGYKQIADKITSFLKKEL</sequence>
<reference evidence="1 2" key="1">
    <citation type="submission" date="2019-11" db="EMBL/GenBank/DDBJ databases">
        <authorList>
            <person name="Zheng R.K."/>
            <person name="Sun C.M."/>
        </authorList>
    </citation>
    <scope>NUCLEOTIDE SEQUENCE [LARGE SCALE GENOMIC DNA]</scope>
    <source>
        <strain evidence="1 2">WC007</strain>
    </source>
</reference>
<evidence type="ECO:0000313" key="2">
    <source>
        <dbReference type="Proteomes" id="UP000428260"/>
    </source>
</evidence>
<name>A0A6I6JSF5_9BACT</name>
<protein>
    <submittedName>
        <fullName evidence="1">SGNH/GDSL hydrolase family protein</fullName>
    </submittedName>
</protein>
<dbReference type="CDD" id="cd00229">
    <property type="entry name" value="SGNH_hydrolase"/>
    <property type="match status" value="1"/>
</dbReference>
<gene>
    <name evidence="1" type="ORF">GM418_05095</name>
</gene>
<proteinExistence type="predicted"/>
<dbReference type="KEGG" id="mcos:GM418_05095"/>
<dbReference type="InterPro" id="IPR001087">
    <property type="entry name" value="GDSL"/>
</dbReference>
<evidence type="ECO:0000313" key="1">
    <source>
        <dbReference type="EMBL" id="QGY43057.1"/>
    </source>
</evidence>
<keyword evidence="1" id="KW-0378">Hydrolase</keyword>
<dbReference type="EMBL" id="CP046401">
    <property type="protein sequence ID" value="QGY43057.1"/>
    <property type="molecule type" value="Genomic_DNA"/>
</dbReference>
<organism evidence="1 2">
    <name type="scientific">Maribellus comscasis</name>
    <dbReference type="NCBI Taxonomy" id="2681766"/>
    <lineage>
        <taxon>Bacteria</taxon>
        <taxon>Pseudomonadati</taxon>
        <taxon>Bacteroidota</taxon>
        <taxon>Bacteroidia</taxon>
        <taxon>Marinilabiliales</taxon>
        <taxon>Prolixibacteraceae</taxon>
        <taxon>Maribellus</taxon>
    </lineage>
</organism>
<dbReference type="AlphaFoldDB" id="A0A6I6JSF5"/>
<dbReference type="Pfam" id="PF00657">
    <property type="entry name" value="Lipase_GDSL"/>
    <property type="match status" value="1"/>
</dbReference>
<accession>A0A6I6JSF5</accession>
<dbReference type="PANTHER" id="PTHR30383:SF26">
    <property type="entry name" value="SGNH HYDROLASE-TYPE ESTERASE DOMAIN-CONTAINING PROTEIN"/>
    <property type="match status" value="1"/>
</dbReference>